<feature type="transmembrane region" description="Helical" evidence="1">
    <location>
        <begin position="174"/>
        <end position="192"/>
    </location>
</feature>
<keyword evidence="4" id="KW-1185">Reference proteome</keyword>
<dbReference type="PANTHER" id="PTHR33444">
    <property type="entry name" value="SI:DKEY-19B23.12-RELATED"/>
    <property type="match status" value="1"/>
</dbReference>
<accession>A0A815F727</accession>
<dbReference type="InterPro" id="IPR040350">
    <property type="entry name" value="TMEM272"/>
</dbReference>
<dbReference type="Proteomes" id="UP000663877">
    <property type="component" value="Unassembled WGS sequence"/>
</dbReference>
<dbReference type="Proteomes" id="UP000663832">
    <property type="component" value="Unassembled WGS sequence"/>
</dbReference>
<sequence>MAQSTQITIDSSENDYLNPIDEKPIHENPIYSSTTVLKETSSKTAIIFFISGLIIYGLFIMIPIPQLYIGQRYAKECPVNYHIPHYLLIAGLLGLIAGIIGLADVILANRLSAFDNKETHPISYIVGLCCLPCISRILNLFLVIWFIFGCYWVYRVKNIVQYTNKDDKNYCHPILYKFTCWILLFAFIFEILKCCHCCGKAPGEIEELRKTKTLVKMRESSAI</sequence>
<feature type="transmembrane region" description="Helical" evidence="1">
    <location>
        <begin position="121"/>
        <end position="154"/>
    </location>
</feature>
<dbReference type="EMBL" id="CAJNOI010000642">
    <property type="protein sequence ID" value="CAF1322350.1"/>
    <property type="molecule type" value="Genomic_DNA"/>
</dbReference>
<evidence type="ECO:0000256" key="1">
    <source>
        <dbReference type="SAM" id="Phobius"/>
    </source>
</evidence>
<gene>
    <name evidence="2" type="ORF">BJG266_LOCUS33417</name>
    <name evidence="3" type="ORF">QVE165_LOCUS50524</name>
</gene>
<evidence type="ECO:0000313" key="4">
    <source>
        <dbReference type="Proteomes" id="UP000663832"/>
    </source>
</evidence>
<name>A0A815F727_9BILA</name>
<organism evidence="2 5">
    <name type="scientific">Adineta steineri</name>
    <dbReference type="NCBI Taxonomy" id="433720"/>
    <lineage>
        <taxon>Eukaryota</taxon>
        <taxon>Metazoa</taxon>
        <taxon>Spiralia</taxon>
        <taxon>Gnathifera</taxon>
        <taxon>Rotifera</taxon>
        <taxon>Eurotatoria</taxon>
        <taxon>Bdelloidea</taxon>
        <taxon>Adinetida</taxon>
        <taxon>Adinetidae</taxon>
        <taxon>Adineta</taxon>
    </lineage>
</organism>
<evidence type="ECO:0000313" key="2">
    <source>
        <dbReference type="EMBL" id="CAF1322350.1"/>
    </source>
</evidence>
<keyword evidence="1" id="KW-0812">Transmembrane</keyword>
<keyword evidence="1" id="KW-0472">Membrane</keyword>
<feature type="transmembrane region" description="Helical" evidence="1">
    <location>
        <begin position="86"/>
        <end position="109"/>
    </location>
</feature>
<comment type="caution">
    <text evidence="2">The sequence shown here is derived from an EMBL/GenBank/DDBJ whole genome shotgun (WGS) entry which is preliminary data.</text>
</comment>
<evidence type="ECO:0000313" key="5">
    <source>
        <dbReference type="Proteomes" id="UP000663877"/>
    </source>
</evidence>
<proteinExistence type="predicted"/>
<dbReference type="EMBL" id="CAJNOM010001000">
    <property type="protein sequence ID" value="CAF1585002.1"/>
    <property type="molecule type" value="Genomic_DNA"/>
</dbReference>
<dbReference type="AlphaFoldDB" id="A0A815F727"/>
<dbReference type="OrthoDB" id="6157510at2759"/>
<feature type="transmembrane region" description="Helical" evidence="1">
    <location>
        <begin position="45"/>
        <end position="65"/>
    </location>
</feature>
<dbReference type="PANTHER" id="PTHR33444:SF2">
    <property type="entry name" value="MARVEL DOMAIN-CONTAINING PROTEIN"/>
    <property type="match status" value="1"/>
</dbReference>
<evidence type="ECO:0000313" key="3">
    <source>
        <dbReference type="EMBL" id="CAF1585002.1"/>
    </source>
</evidence>
<reference evidence="2" key="1">
    <citation type="submission" date="2021-02" db="EMBL/GenBank/DDBJ databases">
        <authorList>
            <person name="Nowell W R."/>
        </authorList>
    </citation>
    <scope>NUCLEOTIDE SEQUENCE</scope>
</reference>
<keyword evidence="1" id="KW-1133">Transmembrane helix</keyword>
<protein>
    <submittedName>
        <fullName evidence="2">Uncharacterized protein</fullName>
    </submittedName>
</protein>